<dbReference type="InterPro" id="IPR010829">
    <property type="entry name" value="Cerato-platanin"/>
</dbReference>
<dbReference type="Gene3D" id="2.40.40.10">
    <property type="entry name" value="RlpA-like domain"/>
    <property type="match status" value="1"/>
</dbReference>
<organism evidence="5 6">
    <name type="scientific">Lentinus tigrinus ALCF2SS1-6</name>
    <dbReference type="NCBI Taxonomy" id="1328759"/>
    <lineage>
        <taxon>Eukaryota</taxon>
        <taxon>Fungi</taxon>
        <taxon>Dikarya</taxon>
        <taxon>Basidiomycota</taxon>
        <taxon>Agaricomycotina</taxon>
        <taxon>Agaricomycetes</taxon>
        <taxon>Polyporales</taxon>
        <taxon>Polyporaceae</taxon>
        <taxon>Lentinus</taxon>
    </lineage>
</organism>
<evidence type="ECO:0000256" key="3">
    <source>
        <dbReference type="ARBA" id="ARBA00022525"/>
    </source>
</evidence>
<dbReference type="OrthoDB" id="4898945at2759"/>
<evidence type="ECO:0000313" key="6">
    <source>
        <dbReference type="Proteomes" id="UP000313359"/>
    </source>
</evidence>
<dbReference type="SUPFAM" id="SSF50685">
    <property type="entry name" value="Barwin-like endoglucanases"/>
    <property type="match status" value="1"/>
</dbReference>
<dbReference type="EMBL" id="ML122263">
    <property type="protein sequence ID" value="RPD61071.1"/>
    <property type="molecule type" value="Genomic_DNA"/>
</dbReference>
<comment type="similarity">
    <text evidence="2">Belongs to the cerato-platanin family.</text>
</comment>
<dbReference type="Pfam" id="PF07249">
    <property type="entry name" value="Cerato-platanin"/>
    <property type="match status" value="1"/>
</dbReference>
<keyword evidence="6" id="KW-1185">Reference proteome</keyword>
<evidence type="ECO:0000256" key="2">
    <source>
        <dbReference type="ARBA" id="ARBA00010421"/>
    </source>
</evidence>
<evidence type="ECO:0000256" key="1">
    <source>
        <dbReference type="ARBA" id="ARBA00004613"/>
    </source>
</evidence>
<dbReference type="InterPro" id="IPR036908">
    <property type="entry name" value="RlpA-like_sf"/>
</dbReference>
<keyword evidence="4" id="KW-0732">Signal</keyword>
<accession>A0A5C2SBL8</accession>
<dbReference type="GO" id="GO:0005576">
    <property type="term" value="C:extracellular region"/>
    <property type="evidence" value="ECO:0007669"/>
    <property type="project" value="UniProtKB-SubCell"/>
</dbReference>
<sequence length="152" mass="16240">MKFLALLISALTLVAASHSLPAEADEKGSKPPKLAVTYDPVYDVRTNSLNMVACSNGEHGLEHLGYKTFGDLPNFPFIGGAQAVKAWNSPKCGSCWELTYKGRTIHILAVDTAGHGFNIGLKAMNKLTNGQAVDLGKVEVVANEVSRHLCGM</sequence>
<feature type="signal peptide" evidence="4">
    <location>
        <begin position="1"/>
        <end position="16"/>
    </location>
</feature>
<gene>
    <name evidence="5" type="ORF">L227DRAFT_652847</name>
</gene>
<protein>
    <submittedName>
        <fullName evidence="5">Cerato-platanin-domain-containing protein</fullName>
    </submittedName>
</protein>
<comment type="subcellular location">
    <subcellularLocation>
        <location evidence="1">Secreted</location>
    </subcellularLocation>
</comment>
<evidence type="ECO:0000256" key="4">
    <source>
        <dbReference type="SAM" id="SignalP"/>
    </source>
</evidence>
<dbReference type="CDD" id="cd22778">
    <property type="entry name" value="DPBB_CEPL-like"/>
    <property type="match status" value="1"/>
</dbReference>
<dbReference type="AlphaFoldDB" id="A0A5C2SBL8"/>
<reference evidence="5" key="1">
    <citation type="journal article" date="2018" name="Genome Biol. Evol.">
        <title>Genomics and development of Lentinus tigrinus, a white-rot wood-decaying mushroom with dimorphic fruiting bodies.</title>
        <authorList>
            <person name="Wu B."/>
            <person name="Xu Z."/>
            <person name="Knudson A."/>
            <person name="Carlson A."/>
            <person name="Chen N."/>
            <person name="Kovaka S."/>
            <person name="LaButti K."/>
            <person name="Lipzen A."/>
            <person name="Pennachio C."/>
            <person name="Riley R."/>
            <person name="Schakwitz W."/>
            <person name="Umezawa K."/>
            <person name="Ohm R.A."/>
            <person name="Grigoriev I.V."/>
            <person name="Nagy L.G."/>
            <person name="Gibbons J."/>
            <person name="Hibbett D."/>
        </authorList>
    </citation>
    <scope>NUCLEOTIDE SEQUENCE [LARGE SCALE GENOMIC DNA]</scope>
    <source>
        <strain evidence="5">ALCF2SS1-6</strain>
    </source>
</reference>
<dbReference type="Proteomes" id="UP000313359">
    <property type="component" value="Unassembled WGS sequence"/>
</dbReference>
<feature type="chain" id="PRO_5022996449" evidence="4">
    <location>
        <begin position="17"/>
        <end position="152"/>
    </location>
</feature>
<name>A0A5C2SBL8_9APHY</name>
<keyword evidence="3" id="KW-0964">Secreted</keyword>
<evidence type="ECO:0000313" key="5">
    <source>
        <dbReference type="EMBL" id="RPD61071.1"/>
    </source>
</evidence>
<proteinExistence type="inferred from homology"/>